<evidence type="ECO:0000313" key="3">
    <source>
        <dbReference type="Proteomes" id="UP000323067"/>
    </source>
</evidence>
<dbReference type="AlphaFoldDB" id="A0A2H4S6U5"/>
<sequence length="849" mass="92117">MAGGTQRQPITTGNGVLFEVVLKNADPRKKPTHGLSLSYGGQMYSWPGAAVSMGSVHTVDTDDDENPSEPRGQEKRRSRDSCPSRCLKKSPGRSAQKEAALVLTASPKKLRRSRTLSPSHQSRTRALFAPLSALSRKLSARRHSYDEDEKTKREKRQEKTTPPPEQRPAVRTLPQGFFPPPHVAYQNSVPMYHHVPAPVFATAPIQYPTAQGTSSTAPQCPPELQQLQGRINHFAAVLAANPIDLLAKRELDRLTAERNSFLDAATKRTAPAPPLAPIEAVRPTTDSIPSIAQQQPVVHNPVSHKSTSVSASYAPRDMTASPEQQHICSGCGEMRSLSFHRKHPFAKPVHNVCRKCREGGRRRRAVPPVMSRYHFCDGCGIVRSKEYHHRRRSATTTSVSMRSKICRKCHADGHHKRQTPDKTAREYKGLTKDGKHSESVALKPASRKEPLAEPSTARGKQPHGSENDLGIPVYDGVFDWHSSTPMSAGTNTTSYPCARDDAFATYRSPEVSEEDASSHQPASLQSSFRSSGRDSPTFPDYTAPEASLTDAASEMSSLHTPQDTNPCSSTNPYYQPRGTTGRLSSPFLYAEPRAPQPPAVRPSSPLDPFSPPSAPRSGLSSPPRRFVDRNQSWPGNLHLPRGSPTYTTTRKVSASDGAPSPTFLDPARFTTGAFSSKRRPPSSSPPASPWASFSGPIPHPGGSEPGSKGKSVFARYHNNNNTPTASEPPVSPVADHHPAFPGRFRRPKSFSGRDPATSARGGAEFASTRGAWNINTRGGGQDEHVPEPIIEEPSSPLAKSPVTTPLLLEFHLEEDLSDSGVEFLTGSSSPSCLSGDDNSSLLASHLAVL</sequence>
<feature type="compositionally biased region" description="Basic and acidic residues" evidence="1">
    <location>
        <begin position="418"/>
        <end position="438"/>
    </location>
</feature>
<organism evidence="2 3">
    <name type="scientific">Cordyceps militaris</name>
    <name type="common">Caterpillar fungus</name>
    <name type="synonym">Clavaria militaris</name>
    <dbReference type="NCBI Taxonomy" id="73501"/>
    <lineage>
        <taxon>Eukaryota</taxon>
        <taxon>Fungi</taxon>
        <taxon>Dikarya</taxon>
        <taxon>Ascomycota</taxon>
        <taxon>Pezizomycotina</taxon>
        <taxon>Sordariomycetes</taxon>
        <taxon>Hypocreomycetidae</taxon>
        <taxon>Hypocreales</taxon>
        <taxon>Cordycipitaceae</taxon>
        <taxon>Cordyceps</taxon>
    </lineage>
</organism>
<accession>A0A2H4S6U5</accession>
<evidence type="ECO:0000313" key="2">
    <source>
        <dbReference type="EMBL" id="ATY58802.1"/>
    </source>
</evidence>
<feature type="compositionally biased region" description="Polar residues" evidence="1">
    <location>
        <begin position="554"/>
        <end position="583"/>
    </location>
</feature>
<feature type="region of interest" description="Disordered" evidence="1">
    <location>
        <begin position="55"/>
        <end position="173"/>
    </location>
</feature>
<dbReference type="Proteomes" id="UP000323067">
    <property type="component" value="Chromosome iv"/>
</dbReference>
<dbReference type="VEuPathDB" id="FungiDB:A9K55_003728"/>
<gene>
    <name evidence="2" type="ORF">A9K55_003728</name>
</gene>
<feature type="compositionally biased region" description="Low complexity" evidence="1">
    <location>
        <begin position="689"/>
        <end position="711"/>
    </location>
</feature>
<dbReference type="EMBL" id="CP023322">
    <property type="protein sequence ID" value="ATY58802.1"/>
    <property type="molecule type" value="Genomic_DNA"/>
</dbReference>
<dbReference type="OrthoDB" id="5415512at2759"/>
<dbReference type="VEuPathDB" id="FungiDB:CCM_06367"/>
<name>A0A2H4S6U5_CORMI</name>
<evidence type="ECO:0000256" key="1">
    <source>
        <dbReference type="SAM" id="MobiDB-lite"/>
    </source>
</evidence>
<feature type="compositionally biased region" description="Basic and acidic residues" evidence="1">
    <location>
        <begin position="71"/>
        <end position="82"/>
    </location>
</feature>
<proteinExistence type="predicted"/>
<feature type="compositionally biased region" description="Polar residues" evidence="1">
    <location>
        <begin position="518"/>
        <end position="534"/>
    </location>
</feature>
<feature type="compositionally biased region" description="Basic residues" evidence="1">
    <location>
        <begin position="408"/>
        <end position="417"/>
    </location>
</feature>
<feature type="compositionally biased region" description="Basic and acidic residues" evidence="1">
    <location>
        <begin position="143"/>
        <end position="159"/>
    </location>
</feature>
<reference evidence="2 3" key="1">
    <citation type="journal article" date="2017" name="BMC Genomics">
        <title>Chromosome level assembly and secondary metabolite potential of the parasitic fungus Cordyceps militaris.</title>
        <authorList>
            <person name="Kramer G.J."/>
            <person name="Nodwell J.R."/>
        </authorList>
    </citation>
    <scope>NUCLEOTIDE SEQUENCE [LARGE SCALE GENOMIC DNA]</scope>
    <source>
        <strain evidence="2 3">ATCC 34164</strain>
    </source>
</reference>
<protein>
    <submittedName>
        <fullName evidence="2">Uncharacterized protein</fullName>
    </submittedName>
</protein>
<feature type="region of interest" description="Disordered" evidence="1">
    <location>
        <begin position="408"/>
        <end position="470"/>
    </location>
</feature>
<feature type="region of interest" description="Disordered" evidence="1">
    <location>
        <begin position="506"/>
        <end position="764"/>
    </location>
</feature>